<dbReference type="PANTHER" id="PTHR24412">
    <property type="entry name" value="KELCH PROTEIN"/>
    <property type="match status" value="1"/>
</dbReference>
<dbReference type="InterPro" id="IPR015915">
    <property type="entry name" value="Kelch-typ_b-propeller"/>
</dbReference>
<organism evidence="3 4">
    <name type="scientific">Smittium culicis</name>
    <dbReference type="NCBI Taxonomy" id="133412"/>
    <lineage>
        <taxon>Eukaryota</taxon>
        <taxon>Fungi</taxon>
        <taxon>Fungi incertae sedis</taxon>
        <taxon>Zoopagomycota</taxon>
        <taxon>Kickxellomycotina</taxon>
        <taxon>Harpellomycetes</taxon>
        <taxon>Harpellales</taxon>
        <taxon>Legeriomycetaceae</taxon>
        <taxon>Smittium</taxon>
    </lineage>
</organism>
<dbReference type="AlphaFoldDB" id="A0A1R1YHE4"/>
<keyword evidence="1" id="KW-0880">Kelch repeat</keyword>
<comment type="caution">
    <text evidence="3">The sequence shown here is derived from an EMBL/GenBank/DDBJ whole genome shotgun (WGS) entry which is preliminary data.</text>
</comment>
<sequence>MSSPRHSMGAAWSGDYAIFAGGIGRDGERSNNVDMYNVKNNTYVSAYLSEKKSHIGAGSFLGGRYAVFAGGKISDTMTSSKVDLFDSKANKWQSFQLSEPRANPMIIDLGTKLAIFGGTTTYPPFISKSVDYIDVNLQLSSETIDLLKYPIYGISAGNPILETGVILGGYININPDSNFPYFVPNNQTLLYERKLSGEGTDLKLVQPLEEPRFAMSGAQSFDMLVFAGGYTLDKERVNFIESNKISAYNIRRNWYSKLDVTLSEPRSNIYSGSFQRYVLFWGGGRSKNLDVFNSATLSLEPPHPNLYLKEARIFSASVVVNNCMLFVAGGINVNTNEVSDAMEIIKAC</sequence>
<evidence type="ECO:0000256" key="2">
    <source>
        <dbReference type="ARBA" id="ARBA00022737"/>
    </source>
</evidence>
<proteinExistence type="predicted"/>
<dbReference type="STRING" id="133412.A0A1R1YHE4"/>
<evidence type="ECO:0000313" key="3">
    <source>
        <dbReference type="EMBL" id="OMJ26338.1"/>
    </source>
</evidence>
<keyword evidence="2" id="KW-0677">Repeat</keyword>
<dbReference type="Gene3D" id="2.120.10.80">
    <property type="entry name" value="Kelch-type beta propeller"/>
    <property type="match status" value="2"/>
</dbReference>
<keyword evidence="4" id="KW-1185">Reference proteome</keyword>
<name>A0A1R1YHE4_9FUNG</name>
<accession>A0A1R1YHE4</accession>
<gene>
    <name evidence="3" type="ORF">AYI70_g257</name>
</gene>
<dbReference type="SUPFAM" id="SSF50965">
    <property type="entry name" value="Galactose oxidase, central domain"/>
    <property type="match status" value="1"/>
</dbReference>
<protein>
    <submittedName>
        <fullName evidence="3">F-box/kelch-repeat protein SKIP11</fullName>
    </submittedName>
</protein>
<dbReference type="EMBL" id="LSSN01000031">
    <property type="protein sequence ID" value="OMJ26338.1"/>
    <property type="molecule type" value="Genomic_DNA"/>
</dbReference>
<dbReference type="InterPro" id="IPR011043">
    <property type="entry name" value="Gal_Oxase/kelch_b-propeller"/>
</dbReference>
<dbReference type="Proteomes" id="UP000187283">
    <property type="component" value="Unassembled WGS sequence"/>
</dbReference>
<evidence type="ECO:0000313" key="4">
    <source>
        <dbReference type="Proteomes" id="UP000187283"/>
    </source>
</evidence>
<dbReference type="PANTHER" id="PTHR24412:SF489">
    <property type="entry name" value="RING FINGER DOMAIN AND KELCH REPEAT-CONTAINING PROTEIN DDB_G0271372"/>
    <property type="match status" value="1"/>
</dbReference>
<dbReference type="OrthoDB" id="432528at2759"/>
<evidence type="ECO:0000256" key="1">
    <source>
        <dbReference type="ARBA" id="ARBA00022441"/>
    </source>
</evidence>
<reference evidence="3 4" key="1">
    <citation type="submission" date="2017-01" db="EMBL/GenBank/DDBJ databases">
        <authorList>
            <person name="Mah S.A."/>
            <person name="Swanson W.J."/>
            <person name="Moy G.W."/>
            <person name="Vacquier V.D."/>
        </authorList>
    </citation>
    <scope>NUCLEOTIDE SEQUENCE [LARGE SCALE GENOMIC DNA]</scope>
    <source>
        <strain evidence="3 4">GSMNP</strain>
    </source>
</reference>